<accession>A0A498M8W2</accession>
<dbReference type="PANTHER" id="PTHR47773">
    <property type="entry name" value="SI:DKEY-9I5.2-RELATED"/>
    <property type="match status" value="1"/>
</dbReference>
<protein>
    <recommendedName>
        <fullName evidence="9">C2H2-type domain-containing protein</fullName>
    </recommendedName>
</protein>
<organism evidence="10 11">
    <name type="scientific">Labeo rohita</name>
    <name type="common">Indian major carp</name>
    <name type="synonym">Cyprinus rohita</name>
    <dbReference type="NCBI Taxonomy" id="84645"/>
    <lineage>
        <taxon>Eukaryota</taxon>
        <taxon>Metazoa</taxon>
        <taxon>Chordata</taxon>
        <taxon>Craniata</taxon>
        <taxon>Vertebrata</taxon>
        <taxon>Euteleostomi</taxon>
        <taxon>Actinopterygii</taxon>
        <taxon>Neopterygii</taxon>
        <taxon>Teleostei</taxon>
        <taxon>Ostariophysi</taxon>
        <taxon>Cypriniformes</taxon>
        <taxon>Cyprinidae</taxon>
        <taxon>Labeoninae</taxon>
        <taxon>Labeonini</taxon>
        <taxon>Labeo</taxon>
    </lineage>
</organism>
<dbReference type="Proteomes" id="UP000290572">
    <property type="component" value="Unassembled WGS sequence"/>
</dbReference>
<keyword evidence="2" id="KW-0479">Metal-binding</keyword>
<reference evidence="10 11" key="1">
    <citation type="submission" date="2018-03" db="EMBL/GenBank/DDBJ databases">
        <title>Draft genome sequence of Rohu Carp (Labeo rohita).</title>
        <authorList>
            <person name="Das P."/>
            <person name="Kushwaha B."/>
            <person name="Joshi C.G."/>
            <person name="Kumar D."/>
            <person name="Nagpure N.S."/>
            <person name="Sahoo L."/>
            <person name="Das S.P."/>
            <person name="Bit A."/>
            <person name="Patnaik S."/>
            <person name="Meher P.K."/>
            <person name="Jayasankar P."/>
            <person name="Koringa P.G."/>
            <person name="Patel N.V."/>
            <person name="Hinsu A.T."/>
            <person name="Kumar R."/>
            <person name="Pandey M."/>
            <person name="Agarwal S."/>
            <person name="Srivastava S."/>
            <person name="Singh M."/>
            <person name="Iquebal M.A."/>
            <person name="Jaiswal S."/>
            <person name="Angadi U.B."/>
            <person name="Kumar N."/>
            <person name="Raza M."/>
            <person name="Shah T.M."/>
            <person name="Rai A."/>
            <person name="Jena J.K."/>
        </authorList>
    </citation>
    <scope>NUCLEOTIDE SEQUENCE [LARGE SCALE GENOMIC DNA]</scope>
    <source>
        <strain evidence="10">DASCIFA01</strain>
        <tissue evidence="10">Testis</tissue>
    </source>
</reference>
<proteinExistence type="predicted"/>
<comment type="caution">
    <text evidence="10">The sequence shown here is derived from an EMBL/GenBank/DDBJ whole genome shotgun (WGS) entry which is preliminary data.</text>
</comment>
<dbReference type="PANTHER" id="PTHR47773:SF1">
    <property type="entry name" value="C2H2-TYPE DOMAIN-CONTAINING PROTEIN"/>
    <property type="match status" value="1"/>
</dbReference>
<dbReference type="SMART" id="SM00355">
    <property type="entry name" value="ZnF_C2H2"/>
    <property type="match status" value="2"/>
</dbReference>
<dbReference type="InterPro" id="IPR046616">
    <property type="entry name" value="DUF6729"/>
</dbReference>
<dbReference type="GO" id="GO:0005634">
    <property type="term" value="C:nucleus"/>
    <property type="evidence" value="ECO:0007669"/>
    <property type="project" value="UniProtKB-SubCell"/>
</dbReference>
<dbReference type="Pfam" id="PF00096">
    <property type="entry name" value="zf-C2H2"/>
    <property type="match status" value="2"/>
</dbReference>
<feature type="domain" description="C2H2-type" evidence="9">
    <location>
        <begin position="33"/>
        <end position="55"/>
    </location>
</feature>
<evidence type="ECO:0000259" key="9">
    <source>
        <dbReference type="PROSITE" id="PS50157"/>
    </source>
</evidence>
<dbReference type="InterPro" id="IPR013087">
    <property type="entry name" value="Znf_C2H2_type"/>
</dbReference>
<comment type="subcellular location">
    <subcellularLocation>
        <location evidence="1">Nucleus</location>
    </subcellularLocation>
</comment>
<dbReference type="Pfam" id="PF20499">
    <property type="entry name" value="DUF6729"/>
    <property type="match status" value="2"/>
</dbReference>
<keyword evidence="3" id="KW-0677">Repeat</keyword>
<feature type="region of interest" description="Disordered" evidence="8">
    <location>
        <begin position="235"/>
        <end position="261"/>
    </location>
</feature>
<dbReference type="AlphaFoldDB" id="A0A498M8W2"/>
<evidence type="ECO:0000256" key="4">
    <source>
        <dbReference type="ARBA" id="ARBA00022771"/>
    </source>
</evidence>
<dbReference type="PROSITE" id="PS00028">
    <property type="entry name" value="ZINC_FINGER_C2H2_1"/>
    <property type="match status" value="2"/>
</dbReference>
<keyword evidence="4 7" id="KW-0863">Zinc-finger</keyword>
<dbReference type="FunFam" id="3.30.160.60:FF:000065">
    <property type="entry name" value="B-cell CLL/lymphoma 6, member B"/>
    <property type="match status" value="1"/>
</dbReference>
<dbReference type="STRING" id="84645.A0A498M8W2"/>
<evidence type="ECO:0000256" key="2">
    <source>
        <dbReference type="ARBA" id="ARBA00022723"/>
    </source>
</evidence>
<dbReference type="InterPro" id="IPR036236">
    <property type="entry name" value="Znf_C2H2_sf"/>
</dbReference>
<evidence type="ECO:0000313" key="10">
    <source>
        <dbReference type="EMBL" id="RXN17448.1"/>
    </source>
</evidence>
<feature type="domain" description="C2H2-type" evidence="9">
    <location>
        <begin position="6"/>
        <end position="28"/>
    </location>
</feature>
<dbReference type="SUPFAM" id="SSF57667">
    <property type="entry name" value="beta-beta-alpha zinc fingers"/>
    <property type="match status" value="1"/>
</dbReference>
<evidence type="ECO:0000313" key="11">
    <source>
        <dbReference type="Proteomes" id="UP000290572"/>
    </source>
</evidence>
<keyword evidence="6" id="KW-0539">Nucleus</keyword>
<evidence type="ECO:0000256" key="5">
    <source>
        <dbReference type="ARBA" id="ARBA00022833"/>
    </source>
</evidence>
<keyword evidence="5" id="KW-0862">Zinc</keyword>
<evidence type="ECO:0000256" key="8">
    <source>
        <dbReference type="SAM" id="MobiDB-lite"/>
    </source>
</evidence>
<keyword evidence="11" id="KW-1185">Reference proteome</keyword>
<dbReference type="PROSITE" id="PS50157">
    <property type="entry name" value="ZINC_FINGER_C2H2_2"/>
    <property type="match status" value="2"/>
</dbReference>
<dbReference type="EMBL" id="QBIY01012746">
    <property type="protein sequence ID" value="RXN17448.1"/>
    <property type="molecule type" value="Genomic_DNA"/>
</dbReference>
<sequence length="922" mass="103632">MDLEGHKCSVCGSRFSVKSNLTRHMQLHGPKGYVCEVCGKSFSLKQQLSSHQKQHLYPCIRLYRQGEAKLQCTDAAKSVAVAPSKAVDPSCLDSEKAEAAAKKAGGEMWKGQLVVTFGKYAGQSFRWLLENDVGWVIWLLSEYCQKGEKNDLLKWQKERLLQYAREFPPVTFHLDKRLEESRKDKGKKAESTLSKFQQDPDYASDAELLAAAETVLEESEVAVSTQLTTWGELTPAVSQDSSHSLSTSQGRPSSPVDTSASETGNILLEGWQKYWDHHPPPSTQANGIAPPNIKWLKCDEMYGLFERPSRYKNAKGEIVERRLLKEKMQFHPPPIPTSVKGGLPNMMAFFTTPAFFWRPVGVMQAKIRCPSSNCPAPPGEYLEKKGFGSYARQVCGMKYNYTLLTEKLKCSHCEKMRRPVSKTHSDADSEDEDSHHVQQYIWLAHSPKILMNLAPAIRSMFPAILCGKRAIDKGVVTLLNDRVNSVSMNKVQRVLQQGHDEWYVERCDLYQTLLYEAHTAGSASSQKSILSFVKAAGTYTPPLPRTPLPCARVLRRAHMIMEMERMPVYRASILSVTGEILCIDGTRKVLKKIYGDGQGTMQYVTSVLNEWGQFLTTVVVAAESEGCYRRMAKGLMGRFERARAPAPTVIYADNNCCRDSGSSFLENLFGDWVQKGTVVRLDIRHWLHRWDAVVIKQSHAKYGVFMSALAGAVLAYYKDDMMLLIQAVRKGNQELYASLSDEDMIAFLKPHQIRSYVRRITRGVEETASAIESIITEFKGPAGLDIDGIHLFKSAQAVDSHWATASKHLSCMQDPPGIQLYVSVKVVVLNGVRLNKYRCRRGSNSLEGLHSHLYNAIPSQRCGVMPFQVYLIAFAVQWNSRMESLWVAGGHGRQTWCMDPRQIQRLNQQADVLFSLSDQDPG</sequence>
<dbReference type="FunFam" id="3.30.160.60:FF:000145">
    <property type="entry name" value="Zinc finger protein 574"/>
    <property type="match status" value="1"/>
</dbReference>
<evidence type="ECO:0000256" key="1">
    <source>
        <dbReference type="ARBA" id="ARBA00004123"/>
    </source>
</evidence>
<evidence type="ECO:0000256" key="7">
    <source>
        <dbReference type="PROSITE-ProRule" id="PRU00042"/>
    </source>
</evidence>
<dbReference type="GO" id="GO:0008270">
    <property type="term" value="F:zinc ion binding"/>
    <property type="evidence" value="ECO:0007669"/>
    <property type="project" value="UniProtKB-KW"/>
</dbReference>
<feature type="compositionally biased region" description="Low complexity" evidence="8">
    <location>
        <begin position="238"/>
        <end position="248"/>
    </location>
</feature>
<feature type="compositionally biased region" description="Polar residues" evidence="8">
    <location>
        <begin position="249"/>
        <end position="261"/>
    </location>
</feature>
<evidence type="ECO:0000256" key="3">
    <source>
        <dbReference type="ARBA" id="ARBA00022737"/>
    </source>
</evidence>
<gene>
    <name evidence="10" type="ORF">ROHU_026896</name>
</gene>
<evidence type="ECO:0000256" key="6">
    <source>
        <dbReference type="ARBA" id="ARBA00023242"/>
    </source>
</evidence>
<name>A0A498M8W2_LABRO</name>
<dbReference type="Gene3D" id="3.30.160.60">
    <property type="entry name" value="Classic Zinc Finger"/>
    <property type="match status" value="2"/>
</dbReference>